<feature type="region of interest" description="Disordered" evidence="1">
    <location>
        <begin position="1"/>
        <end position="32"/>
    </location>
</feature>
<gene>
    <name evidence="2" type="ORF">ACHAXA_003009</name>
</gene>
<proteinExistence type="predicted"/>
<evidence type="ECO:0000256" key="1">
    <source>
        <dbReference type="SAM" id="MobiDB-lite"/>
    </source>
</evidence>
<accession>A0ABD3SBW1</accession>
<sequence>MAIGDDEASSSSDAAGRLTKGPNVPYSPRGGTWTEEFEPISVIGDDLAITETRSVRTDELMVGINVIDPLWIPIIDVIVTEEDAKSFGEYSRHGGDDEIQPSSRFFLRSMDPRVIDDEVLSGT</sequence>
<evidence type="ECO:0000313" key="3">
    <source>
        <dbReference type="Proteomes" id="UP001530377"/>
    </source>
</evidence>
<reference evidence="2 3" key="1">
    <citation type="submission" date="2024-10" db="EMBL/GenBank/DDBJ databases">
        <title>Updated reference genomes for cyclostephanoid diatoms.</title>
        <authorList>
            <person name="Roberts W.R."/>
            <person name="Alverson A.J."/>
        </authorList>
    </citation>
    <scope>NUCLEOTIDE SEQUENCE [LARGE SCALE GENOMIC DNA]</scope>
    <source>
        <strain evidence="2 3">AJA228-03</strain>
    </source>
</reference>
<dbReference type="AlphaFoldDB" id="A0ABD3SBW1"/>
<dbReference type="Proteomes" id="UP001530377">
    <property type="component" value="Unassembled WGS sequence"/>
</dbReference>
<dbReference type="EMBL" id="JALLPB020000077">
    <property type="protein sequence ID" value="KAL3822023.1"/>
    <property type="molecule type" value="Genomic_DNA"/>
</dbReference>
<keyword evidence="3" id="KW-1185">Reference proteome</keyword>
<comment type="caution">
    <text evidence="2">The sequence shown here is derived from an EMBL/GenBank/DDBJ whole genome shotgun (WGS) entry which is preliminary data.</text>
</comment>
<evidence type="ECO:0000313" key="2">
    <source>
        <dbReference type="EMBL" id="KAL3822023.1"/>
    </source>
</evidence>
<name>A0ABD3SBW1_9STRA</name>
<protein>
    <submittedName>
        <fullName evidence="2">Uncharacterized protein</fullName>
    </submittedName>
</protein>
<organism evidence="2 3">
    <name type="scientific">Cyclostephanos tholiformis</name>
    <dbReference type="NCBI Taxonomy" id="382380"/>
    <lineage>
        <taxon>Eukaryota</taxon>
        <taxon>Sar</taxon>
        <taxon>Stramenopiles</taxon>
        <taxon>Ochrophyta</taxon>
        <taxon>Bacillariophyta</taxon>
        <taxon>Coscinodiscophyceae</taxon>
        <taxon>Thalassiosirophycidae</taxon>
        <taxon>Stephanodiscales</taxon>
        <taxon>Stephanodiscaceae</taxon>
        <taxon>Cyclostephanos</taxon>
    </lineage>
</organism>